<evidence type="ECO:0000313" key="1">
    <source>
        <dbReference type="EMBL" id="ARF66560.1"/>
    </source>
</evidence>
<evidence type="ECO:0000313" key="2">
    <source>
        <dbReference type="Proteomes" id="UP000192727"/>
    </source>
</evidence>
<dbReference type="RefSeq" id="WP_083038016.1">
    <property type="nucleotide sequence ID" value="NZ_CP020557.1"/>
</dbReference>
<protein>
    <recommendedName>
        <fullName evidence="3">Helix-turn-helix domain-containing protein</fullName>
    </recommendedName>
</protein>
<dbReference type="EMBL" id="CP020557">
    <property type="protein sequence ID" value="ARF66560.1"/>
    <property type="molecule type" value="Genomic_DNA"/>
</dbReference>
<sequence>MSAEIYIKFYVDAVRSGMVADMGAERLQTLLVIASFMNEEGECYPTQWQIAKVLGVARETANRRVTRLAKYRWEGKPLIELRKIRNDIGEWVKTVYKILPVSNVSIFK</sequence>
<accession>A0A1V0UNB2</accession>
<dbReference type="InterPro" id="IPR036388">
    <property type="entry name" value="WH-like_DNA-bd_sf"/>
</dbReference>
<reference evidence="1 2" key="1">
    <citation type="submission" date="2017-03" db="EMBL/GenBank/DDBJ databases">
        <title>Paenibacillus larvae genome sequencing.</title>
        <authorList>
            <person name="Dingman D.W."/>
        </authorList>
    </citation>
    <scope>NUCLEOTIDE SEQUENCE [LARGE SCALE GENOMIC DNA]</scope>
    <source>
        <strain evidence="1 2">SAG 10367</strain>
    </source>
</reference>
<gene>
    <name evidence="1" type="ORF">B7C51_00240</name>
</gene>
<name>A0A1V0UNB2_9BACL</name>
<organism evidence="1 2">
    <name type="scientific">Paenibacillus larvae subsp. pulvifaciens</name>
    <dbReference type="NCBI Taxonomy" id="1477"/>
    <lineage>
        <taxon>Bacteria</taxon>
        <taxon>Bacillati</taxon>
        <taxon>Bacillota</taxon>
        <taxon>Bacilli</taxon>
        <taxon>Bacillales</taxon>
        <taxon>Paenibacillaceae</taxon>
        <taxon>Paenibacillus</taxon>
    </lineage>
</organism>
<proteinExistence type="predicted"/>
<dbReference type="Gene3D" id="1.10.10.10">
    <property type="entry name" value="Winged helix-like DNA-binding domain superfamily/Winged helix DNA-binding domain"/>
    <property type="match status" value="1"/>
</dbReference>
<dbReference type="Pfam" id="PF13730">
    <property type="entry name" value="HTH_36"/>
    <property type="match status" value="1"/>
</dbReference>
<dbReference type="AlphaFoldDB" id="A0A1V0UNB2"/>
<evidence type="ECO:0008006" key="3">
    <source>
        <dbReference type="Google" id="ProtNLM"/>
    </source>
</evidence>
<dbReference type="Proteomes" id="UP000192727">
    <property type="component" value="Chromosome"/>
</dbReference>